<dbReference type="EMBL" id="BARU01049975">
    <property type="protein sequence ID" value="GAH97722.1"/>
    <property type="molecule type" value="Genomic_DNA"/>
</dbReference>
<name>X1JUG1_9ZZZZ</name>
<dbReference type="AlphaFoldDB" id="X1JUG1"/>
<comment type="caution">
    <text evidence="1">The sequence shown here is derived from an EMBL/GenBank/DDBJ whole genome shotgun (WGS) entry which is preliminary data.</text>
</comment>
<gene>
    <name evidence="1" type="ORF">S03H2_73148</name>
</gene>
<organism evidence="1">
    <name type="scientific">marine sediment metagenome</name>
    <dbReference type="NCBI Taxonomy" id="412755"/>
    <lineage>
        <taxon>unclassified sequences</taxon>
        <taxon>metagenomes</taxon>
        <taxon>ecological metagenomes</taxon>
    </lineage>
</organism>
<proteinExistence type="predicted"/>
<sequence>AAITGHTTGIICEAEVTKGVVSVRIMNSRG</sequence>
<reference evidence="1" key="1">
    <citation type="journal article" date="2014" name="Front. Microbiol.">
        <title>High frequency of phylogenetically diverse reductive dehalogenase-homologous genes in deep subseafloor sedimentary metagenomes.</title>
        <authorList>
            <person name="Kawai M."/>
            <person name="Futagami T."/>
            <person name="Toyoda A."/>
            <person name="Takaki Y."/>
            <person name="Nishi S."/>
            <person name="Hori S."/>
            <person name="Arai W."/>
            <person name="Tsubouchi T."/>
            <person name="Morono Y."/>
            <person name="Uchiyama I."/>
            <person name="Ito T."/>
            <person name="Fujiyama A."/>
            <person name="Inagaki F."/>
            <person name="Takami H."/>
        </authorList>
    </citation>
    <scope>NUCLEOTIDE SEQUENCE</scope>
    <source>
        <strain evidence="1">Expedition CK06-06</strain>
    </source>
</reference>
<evidence type="ECO:0000313" key="1">
    <source>
        <dbReference type="EMBL" id="GAH97722.1"/>
    </source>
</evidence>
<protein>
    <submittedName>
        <fullName evidence="1">Uncharacterized protein</fullName>
    </submittedName>
</protein>
<feature type="non-terminal residue" evidence="1">
    <location>
        <position position="1"/>
    </location>
</feature>
<feature type="non-terminal residue" evidence="1">
    <location>
        <position position="30"/>
    </location>
</feature>
<accession>X1JUG1</accession>